<organism evidence="1 2">
    <name type="scientific">Eleginops maclovinus</name>
    <name type="common">Patagonian blennie</name>
    <name type="synonym">Eleginus maclovinus</name>
    <dbReference type="NCBI Taxonomy" id="56733"/>
    <lineage>
        <taxon>Eukaryota</taxon>
        <taxon>Metazoa</taxon>
        <taxon>Chordata</taxon>
        <taxon>Craniata</taxon>
        <taxon>Vertebrata</taxon>
        <taxon>Euteleostomi</taxon>
        <taxon>Actinopterygii</taxon>
        <taxon>Neopterygii</taxon>
        <taxon>Teleostei</taxon>
        <taxon>Neoteleostei</taxon>
        <taxon>Acanthomorphata</taxon>
        <taxon>Eupercaria</taxon>
        <taxon>Perciformes</taxon>
        <taxon>Notothenioidei</taxon>
        <taxon>Eleginopidae</taxon>
        <taxon>Eleginops</taxon>
    </lineage>
</organism>
<dbReference type="AlphaFoldDB" id="A0AAN8ADU5"/>
<gene>
    <name evidence="1" type="ORF">PBY51_023683</name>
</gene>
<sequence>MRQVVGEEAAEAAVWSVEVVVVVGRDMDSVEEKNEEMGNLGTCFQGNRGLKNTGRLDFFFILHAALPSGKILQTPLNDSNNTRCLLALMLLLPLEKHRLVSK</sequence>
<dbReference type="EMBL" id="JAUZQC010000021">
    <property type="protein sequence ID" value="KAK5852194.1"/>
    <property type="molecule type" value="Genomic_DNA"/>
</dbReference>
<accession>A0AAN8ADU5</accession>
<evidence type="ECO:0000313" key="1">
    <source>
        <dbReference type="EMBL" id="KAK5852194.1"/>
    </source>
</evidence>
<name>A0AAN8ADU5_ELEMC</name>
<evidence type="ECO:0000313" key="2">
    <source>
        <dbReference type="Proteomes" id="UP001346869"/>
    </source>
</evidence>
<keyword evidence="2" id="KW-1185">Reference proteome</keyword>
<proteinExistence type="predicted"/>
<reference evidence="1 2" key="2">
    <citation type="journal article" date="2023" name="Mol. Biol. Evol.">
        <title>Genomics of Secondarily Temperate Adaptation in the Only Non-Antarctic Icefish.</title>
        <authorList>
            <person name="Rivera-Colon A.G."/>
            <person name="Rayamajhi N."/>
            <person name="Minhas B.F."/>
            <person name="Madrigal G."/>
            <person name="Bilyk K.T."/>
            <person name="Yoon V."/>
            <person name="Hune M."/>
            <person name="Gregory S."/>
            <person name="Cheng C.H.C."/>
            <person name="Catchen J.M."/>
        </authorList>
    </citation>
    <scope>NUCLEOTIDE SEQUENCE [LARGE SCALE GENOMIC DNA]</scope>
    <source>
        <strain evidence="1">JMC-PN-2008</strain>
    </source>
</reference>
<comment type="caution">
    <text evidence="1">The sequence shown here is derived from an EMBL/GenBank/DDBJ whole genome shotgun (WGS) entry which is preliminary data.</text>
</comment>
<protein>
    <submittedName>
        <fullName evidence="1">Uncharacterized protein</fullName>
    </submittedName>
</protein>
<dbReference type="Proteomes" id="UP001346869">
    <property type="component" value="Unassembled WGS sequence"/>
</dbReference>
<reference evidence="1 2" key="1">
    <citation type="journal article" date="2023" name="Genes (Basel)">
        <title>Chromosome-Level Genome Assembly and Circadian Gene Repertoire of the Patagonia Blennie Eleginops maclovinus-The Closest Ancestral Proxy of Antarctic Cryonotothenioids.</title>
        <authorList>
            <person name="Cheng C.C."/>
            <person name="Rivera-Colon A.G."/>
            <person name="Minhas B.F."/>
            <person name="Wilson L."/>
            <person name="Rayamajhi N."/>
            <person name="Vargas-Chacoff L."/>
            <person name="Catchen J.M."/>
        </authorList>
    </citation>
    <scope>NUCLEOTIDE SEQUENCE [LARGE SCALE GENOMIC DNA]</scope>
    <source>
        <strain evidence="1">JMC-PN-2008</strain>
    </source>
</reference>